<dbReference type="KEGG" id="nio:NITINOP_1582"/>
<name>A0A0S4KTC6_9BACT</name>
<dbReference type="OrthoDB" id="9178337at2"/>
<proteinExistence type="predicted"/>
<evidence type="ECO:0000313" key="2">
    <source>
        <dbReference type="Proteomes" id="UP000066284"/>
    </source>
</evidence>
<dbReference type="EMBL" id="LN885086">
    <property type="protein sequence ID" value="CUQ66557.1"/>
    <property type="molecule type" value="Genomic_DNA"/>
</dbReference>
<organism evidence="1 2">
    <name type="scientific">Candidatus Nitrospira inopinata</name>
    <dbReference type="NCBI Taxonomy" id="1715989"/>
    <lineage>
        <taxon>Bacteria</taxon>
        <taxon>Pseudomonadati</taxon>
        <taxon>Nitrospirota</taxon>
        <taxon>Nitrospiria</taxon>
        <taxon>Nitrospirales</taxon>
        <taxon>Nitrospiraceae</taxon>
        <taxon>Nitrospira</taxon>
    </lineage>
</organism>
<evidence type="ECO:0000313" key="1">
    <source>
        <dbReference type="EMBL" id="CUQ66557.1"/>
    </source>
</evidence>
<dbReference type="RefSeq" id="WP_062484557.1">
    <property type="nucleotide sequence ID" value="NZ_LN885086.1"/>
</dbReference>
<accession>A0A0S4KTC6</accession>
<dbReference type="Proteomes" id="UP000066284">
    <property type="component" value="Chromosome 1"/>
</dbReference>
<protein>
    <submittedName>
        <fullName evidence="1">Uncharacterized protein</fullName>
    </submittedName>
</protein>
<dbReference type="STRING" id="1715989.NITINOP_1582"/>
<sequence>MAIPMQGAWTVRVKSKSAAFPQRFIIAGADSGNGTYAGDVGTPPVFVTGTNWRIQIQNNPGSGFIDSAEQIKFPVVVGSEYQFDIESNDAGPDQDFNDLILTCSTPVTATDFIVYGHASSYSGRCFFPCGRGWLVIDSHASLASALKYPAIRKAIETVYPERARIKPIPQPDPPPFVPMMIPLSDDQLIPSKRAQVLRLPKEVGRLKQAAKASEGGEHAFSLRTAAITTVVEKSSFVIDRIGIGSIVDKLIPLCSTETLAGFPVSFQEYDRTSAELAGGPYTGTGTREDLGQTVTDRNGNYIFRFSIPIAKFIEESNVDVALGEDEVVQSMPDLIVKLLDAMAPGGVAFESAPYWNVPVLKRIDLCFPKPARTGCQGGRNIQALGAIRLGISDTVFDGDGRITCTDTSLPDVPQARCAAWSGRVRLFGCFIGSGTPVTQYTIRHRRKNMSTGVWSSWEFYQEGMFLQKIGFIAPQQIGPFDRMLEVVNGQPKMLAKAYDNIEQNLAWAASDWFLKAVISTGGGTPPYAPSPGTVQFQIQGYDAAGNFVVGATDTVTMYIDNTVPALDLPSVQMGTQTGGNCALFSLTGEPNPATLTVRFKAVQNQGFLGRYDLTVRKGNSGDFPVMATTGPSGESSGALSRVYGHGSATTCGQLFGTRPPDEPLADAADYVTAYIVPSPSGNWLDPGQPFCTFSVNVSATMRRTNGYNSAEDGFGPVQYLLGIQQ</sequence>
<reference evidence="2" key="1">
    <citation type="submission" date="2015-09" db="EMBL/GenBank/DDBJ databases">
        <authorList>
            <person name="Daims H."/>
        </authorList>
    </citation>
    <scope>NUCLEOTIDE SEQUENCE [LARGE SCALE GENOMIC DNA]</scope>
</reference>
<keyword evidence="2" id="KW-1185">Reference proteome</keyword>
<dbReference type="AlphaFoldDB" id="A0A0S4KTC6"/>
<gene>
    <name evidence="1" type="ORF">NITINOP_1582</name>
</gene>